<feature type="domain" description="F5/8 type C" evidence="1">
    <location>
        <begin position="442"/>
        <end position="545"/>
    </location>
</feature>
<evidence type="ECO:0000313" key="2">
    <source>
        <dbReference type="EMBL" id="KAL1606142.1"/>
    </source>
</evidence>
<dbReference type="InterPro" id="IPR008928">
    <property type="entry name" value="6-hairpin_glycosidase_sf"/>
</dbReference>
<evidence type="ECO:0000259" key="1">
    <source>
        <dbReference type="PROSITE" id="PS50022"/>
    </source>
</evidence>
<gene>
    <name evidence="2" type="ORF">SLS60_003543</name>
</gene>
<evidence type="ECO:0000313" key="3">
    <source>
        <dbReference type="Proteomes" id="UP001521785"/>
    </source>
</evidence>
<proteinExistence type="predicted"/>
<dbReference type="Proteomes" id="UP001521785">
    <property type="component" value="Unassembled WGS sequence"/>
</dbReference>
<dbReference type="Pfam" id="PF03633">
    <property type="entry name" value="Glyco_hydro_65C"/>
    <property type="match status" value="1"/>
</dbReference>
<accession>A0ABR3RP55</accession>
<dbReference type="InterPro" id="IPR000421">
    <property type="entry name" value="FA58C"/>
</dbReference>
<name>A0ABR3RP55_9PLEO</name>
<keyword evidence="3" id="KW-1185">Reference proteome</keyword>
<dbReference type="SUPFAM" id="SSF48208">
    <property type="entry name" value="Six-hairpin glycosidases"/>
    <property type="match status" value="1"/>
</dbReference>
<comment type="caution">
    <text evidence="2">The sequence shown here is derived from an EMBL/GenBank/DDBJ whole genome shotgun (WGS) entry which is preliminary data.</text>
</comment>
<dbReference type="InterPro" id="IPR005194">
    <property type="entry name" value="Glyco_hydro_65_C"/>
</dbReference>
<sequence length="545" mass="61151">MYEGGANDRHFTDYMADSVYGRYLVDGDQSFLTAQLNYMTNLYGQWADSYNTTRGLYWREPLTDATEYTISSIDASGGQDGFTGGFAYRPSINSYMWANAIAIANVADLAGQANIATTYRQKAATLKSTFQAQIWNTTLQHFIDRQQRSTSYVTEWQPIRGRELVGLVPWMFGMPDNVDKYNQAWKHLIDTSKLRGSNGMRTNEPSYQYYMRQYRYEGSNRECQWNGPVWPYQTTQVLLGMANLLNSYTQSIITKTDYLYEIRSYTRLHYNGNLLNLQEDYEPDKTGAIVGLARSPHYFHSGYNDLIISGLVGIRPRADNTLEVNPLVPAGSDISYFRLQDISYHGHSIAVEWDSTGSRYSRGAGLKVEVDGVVVASAATIQRLTATISKGTPPAIIRTNITKSTQLYRDQYPKGSASSGTDAENIHDAIDGRVWFFPELPNGWNSDAQSADSTQWYTIDFGTSTSLSGCTLAFYDDGATFIAPPTYDILQLVNGAWVKINGYGETLLANGITNVQWSAVSTNQLRVSFPQKAGKRVRLVEFKAF</sequence>
<dbReference type="EMBL" id="JAKJXO020000004">
    <property type="protein sequence ID" value="KAL1606142.1"/>
    <property type="molecule type" value="Genomic_DNA"/>
</dbReference>
<dbReference type="SUPFAM" id="SSF49785">
    <property type="entry name" value="Galactose-binding domain-like"/>
    <property type="match status" value="1"/>
</dbReference>
<dbReference type="InterPro" id="IPR054491">
    <property type="entry name" value="MGH1-like_GH"/>
</dbReference>
<dbReference type="InterPro" id="IPR008979">
    <property type="entry name" value="Galactose-bd-like_sf"/>
</dbReference>
<dbReference type="PROSITE" id="PS50022">
    <property type="entry name" value="FA58C_3"/>
    <property type="match status" value="1"/>
</dbReference>
<organism evidence="2 3">
    <name type="scientific">Paraconiothyrium brasiliense</name>
    <dbReference type="NCBI Taxonomy" id="300254"/>
    <lineage>
        <taxon>Eukaryota</taxon>
        <taxon>Fungi</taxon>
        <taxon>Dikarya</taxon>
        <taxon>Ascomycota</taxon>
        <taxon>Pezizomycotina</taxon>
        <taxon>Dothideomycetes</taxon>
        <taxon>Pleosporomycetidae</taxon>
        <taxon>Pleosporales</taxon>
        <taxon>Massarineae</taxon>
        <taxon>Didymosphaeriaceae</taxon>
        <taxon>Paraconiothyrium</taxon>
    </lineage>
</organism>
<reference evidence="2 3" key="1">
    <citation type="submission" date="2024-02" db="EMBL/GenBank/DDBJ databases">
        <title>De novo assembly and annotation of 12 fungi associated with fruit tree decline syndrome in Ontario, Canada.</title>
        <authorList>
            <person name="Sulman M."/>
            <person name="Ellouze W."/>
            <person name="Ilyukhin E."/>
        </authorList>
    </citation>
    <scope>NUCLEOTIDE SEQUENCE [LARGE SCALE GENOMIC DNA]</scope>
    <source>
        <strain evidence="2 3">M42-189</strain>
    </source>
</reference>
<dbReference type="Gene3D" id="2.60.120.260">
    <property type="entry name" value="Galactose-binding domain-like"/>
    <property type="match status" value="1"/>
</dbReference>
<dbReference type="Pfam" id="PF22422">
    <property type="entry name" value="MGH1-like_GH"/>
    <property type="match status" value="1"/>
</dbReference>
<dbReference type="Gene3D" id="1.50.10.10">
    <property type="match status" value="1"/>
</dbReference>
<protein>
    <recommendedName>
        <fullName evidence="1">F5/8 type C domain-containing protein</fullName>
    </recommendedName>
</protein>
<dbReference type="InterPro" id="IPR012341">
    <property type="entry name" value="6hp_glycosidase-like_sf"/>
</dbReference>